<feature type="transmembrane region" description="Helical" evidence="5">
    <location>
        <begin position="476"/>
        <end position="497"/>
    </location>
</feature>
<dbReference type="PROSITE" id="PS00216">
    <property type="entry name" value="SUGAR_TRANSPORT_1"/>
    <property type="match status" value="1"/>
</dbReference>
<name>A0ABY7BW14_9HYPH</name>
<feature type="transmembrane region" description="Helical" evidence="5">
    <location>
        <begin position="167"/>
        <end position="190"/>
    </location>
</feature>
<keyword evidence="2 5" id="KW-0812">Transmembrane</keyword>
<keyword evidence="7" id="KW-1185">Reference proteome</keyword>
<dbReference type="EMBL" id="CP114029">
    <property type="protein sequence ID" value="WAP67631.1"/>
    <property type="molecule type" value="Genomic_DNA"/>
</dbReference>
<feature type="transmembrane region" description="Helical" evidence="5">
    <location>
        <begin position="299"/>
        <end position="318"/>
    </location>
</feature>
<evidence type="ECO:0008006" key="8">
    <source>
        <dbReference type="Google" id="ProtNLM"/>
    </source>
</evidence>
<feature type="transmembrane region" description="Helical" evidence="5">
    <location>
        <begin position="503"/>
        <end position="522"/>
    </location>
</feature>
<feature type="transmembrane region" description="Helical" evidence="5">
    <location>
        <begin position="418"/>
        <end position="439"/>
    </location>
</feature>
<dbReference type="InterPro" id="IPR005829">
    <property type="entry name" value="Sugar_transporter_CS"/>
</dbReference>
<feature type="transmembrane region" description="Helical" evidence="5">
    <location>
        <begin position="601"/>
        <end position="620"/>
    </location>
</feature>
<dbReference type="Proteomes" id="UP001164020">
    <property type="component" value="Chromosome"/>
</dbReference>
<evidence type="ECO:0000256" key="3">
    <source>
        <dbReference type="ARBA" id="ARBA00022989"/>
    </source>
</evidence>
<comment type="subcellular location">
    <subcellularLocation>
        <location evidence="1">Membrane</location>
        <topology evidence="1">Multi-pass membrane protein</topology>
    </subcellularLocation>
</comment>
<feature type="transmembrane region" description="Helical" evidence="5">
    <location>
        <begin position="330"/>
        <end position="351"/>
    </location>
</feature>
<evidence type="ECO:0000313" key="7">
    <source>
        <dbReference type="Proteomes" id="UP001164020"/>
    </source>
</evidence>
<evidence type="ECO:0000256" key="1">
    <source>
        <dbReference type="ARBA" id="ARBA00004141"/>
    </source>
</evidence>
<reference evidence="6" key="1">
    <citation type="submission" date="2022-12" db="EMBL/GenBank/DDBJ databases">
        <title>Jiella pelagia sp. nov., isolated from phosphonate enriched culture of Northwest Pacific surface seawater.</title>
        <authorList>
            <person name="Shin D.Y."/>
            <person name="Hwang C.Y."/>
        </authorList>
    </citation>
    <scope>NUCLEOTIDE SEQUENCE</scope>
    <source>
        <strain evidence="6">HL-NP1</strain>
    </source>
</reference>
<feature type="transmembrane region" description="Helical" evidence="5">
    <location>
        <begin position="363"/>
        <end position="380"/>
    </location>
</feature>
<evidence type="ECO:0000256" key="2">
    <source>
        <dbReference type="ARBA" id="ARBA00022692"/>
    </source>
</evidence>
<feature type="transmembrane region" description="Helical" evidence="5">
    <location>
        <begin position="551"/>
        <end position="570"/>
    </location>
</feature>
<evidence type="ECO:0000313" key="6">
    <source>
        <dbReference type="EMBL" id="WAP67631.1"/>
    </source>
</evidence>
<keyword evidence="4 5" id="KW-0472">Membrane</keyword>
<sequence length="630" mass="63991">MIPKRRNRFWDEIMRRRASRRGAMIPATRSKIWLPAAAIGLVVAALIALAGYFLLQAGLRHSTPILQEATRTGAAAVGEAVAGQFARALELGIPLDKLVGVDAYLRRIADGSPQVGGLALLDGDGRIVAATAPDVSGETFEIAAGGARASLVVEAVSPLFEDAMRRIWISLSLAALLAGVISAALTAGYLRLSWQPSRERLLRAVDRAGEGDFTEVAVFETSGPFFAASQALAGCVEQVEAARRKLAEAVATIHAIDFDGSLGRRVDTILQPLEGRYVLPDRGGDETQRAEGPAPAGGLIWRAAVVAGLSAAAFPFVGNFAIDRGTTSLSAAWVGVVPLLAELLLFVLGVLAGRVAAGRGGAVRALALILLGLSTGAVFWCRDYGLFVVLRGGAGFAAGLALAALLGHGRARPRVLTLALLFAALVVAPLFAGLLAEAIGRRASFLALGGLVLALCPFLVGMGGDRAEERPKAGAPWFDPATALAMVPVSAFVFVLIPLGIGYNNYLVGAGAVAMLGVAALATPRLPRLAIGAALGAAALLLHYAPGGDVVSAYAAGAALGVALGGALANAAGQPRAVSAALAAGAAVGLLLAGGAGQFGFSPSLAIAAAALLSMALPLVTRSRLAPAGV</sequence>
<dbReference type="InterPro" id="IPR036259">
    <property type="entry name" value="MFS_trans_sf"/>
</dbReference>
<feature type="transmembrane region" description="Helical" evidence="5">
    <location>
        <begin position="577"/>
        <end position="595"/>
    </location>
</feature>
<dbReference type="SUPFAM" id="SSF103473">
    <property type="entry name" value="MFS general substrate transporter"/>
    <property type="match status" value="1"/>
</dbReference>
<keyword evidence="3 5" id="KW-1133">Transmembrane helix</keyword>
<proteinExistence type="predicted"/>
<evidence type="ECO:0000256" key="5">
    <source>
        <dbReference type="SAM" id="Phobius"/>
    </source>
</evidence>
<protein>
    <recommendedName>
        <fullName evidence="8">HAMP domain-containing protein</fullName>
    </recommendedName>
</protein>
<accession>A0ABY7BW14</accession>
<feature type="transmembrane region" description="Helical" evidence="5">
    <location>
        <begin position="445"/>
        <end position="464"/>
    </location>
</feature>
<evidence type="ECO:0000256" key="4">
    <source>
        <dbReference type="ARBA" id="ARBA00023136"/>
    </source>
</evidence>
<organism evidence="6 7">
    <name type="scientific">Jiella pelagia</name>
    <dbReference type="NCBI Taxonomy" id="2986949"/>
    <lineage>
        <taxon>Bacteria</taxon>
        <taxon>Pseudomonadati</taxon>
        <taxon>Pseudomonadota</taxon>
        <taxon>Alphaproteobacteria</taxon>
        <taxon>Hyphomicrobiales</taxon>
        <taxon>Aurantimonadaceae</taxon>
        <taxon>Jiella</taxon>
    </lineage>
</organism>
<gene>
    <name evidence="6" type="ORF">OH818_19355</name>
</gene>
<feature type="transmembrane region" description="Helical" evidence="5">
    <location>
        <begin position="386"/>
        <end position="406"/>
    </location>
</feature>
<feature type="transmembrane region" description="Helical" evidence="5">
    <location>
        <begin position="32"/>
        <end position="55"/>
    </location>
</feature>